<feature type="compositionally biased region" description="Low complexity" evidence="1">
    <location>
        <begin position="36"/>
        <end position="51"/>
    </location>
</feature>
<accession>A0ABC8TE16</accession>
<dbReference type="EMBL" id="CAUOFW020004847">
    <property type="protein sequence ID" value="CAK9167508.1"/>
    <property type="molecule type" value="Genomic_DNA"/>
</dbReference>
<name>A0ABC8TE16_9AQUA</name>
<proteinExistence type="predicted"/>
<comment type="caution">
    <text evidence="2">The sequence shown here is derived from an EMBL/GenBank/DDBJ whole genome shotgun (WGS) entry which is preliminary data.</text>
</comment>
<organism evidence="2 3">
    <name type="scientific">Ilex paraguariensis</name>
    <name type="common">yerba mate</name>
    <dbReference type="NCBI Taxonomy" id="185542"/>
    <lineage>
        <taxon>Eukaryota</taxon>
        <taxon>Viridiplantae</taxon>
        <taxon>Streptophyta</taxon>
        <taxon>Embryophyta</taxon>
        <taxon>Tracheophyta</taxon>
        <taxon>Spermatophyta</taxon>
        <taxon>Magnoliopsida</taxon>
        <taxon>eudicotyledons</taxon>
        <taxon>Gunneridae</taxon>
        <taxon>Pentapetalae</taxon>
        <taxon>asterids</taxon>
        <taxon>campanulids</taxon>
        <taxon>Aquifoliales</taxon>
        <taxon>Aquifoliaceae</taxon>
        <taxon>Ilex</taxon>
    </lineage>
</organism>
<gene>
    <name evidence="2" type="ORF">ILEXP_LOCUS36784</name>
</gene>
<evidence type="ECO:0000256" key="1">
    <source>
        <dbReference type="SAM" id="MobiDB-lite"/>
    </source>
</evidence>
<keyword evidence="3" id="KW-1185">Reference proteome</keyword>
<evidence type="ECO:0000313" key="2">
    <source>
        <dbReference type="EMBL" id="CAK9167508.1"/>
    </source>
</evidence>
<sequence>MKRVFDEISDEEWSNHSFKSSKVFQPPPPIESFVYNKSSAKPSKSNSNSSDDSIEILEANWTEKLEDSDAEDNLRGIRPQANRGRRFVIEDDEEESDGCDFERVIEVKSEEEEEEVVEEVEEEGDVVGKALQKCAKISEELRKELYGSAVAACDRYAEVEASSVKIVTQEDVCVACGAEDSGFQPVLKPYQLVGVNFLLLLYRKKIGGGT</sequence>
<reference evidence="2 3" key="1">
    <citation type="submission" date="2024-02" db="EMBL/GenBank/DDBJ databases">
        <authorList>
            <person name="Vignale AGUSTIN F."/>
            <person name="Sosa J E."/>
            <person name="Modenutti C."/>
        </authorList>
    </citation>
    <scope>NUCLEOTIDE SEQUENCE [LARGE SCALE GENOMIC DNA]</scope>
</reference>
<dbReference type="Proteomes" id="UP001642360">
    <property type="component" value="Unassembled WGS sequence"/>
</dbReference>
<protein>
    <submittedName>
        <fullName evidence="2">Uncharacterized protein</fullName>
    </submittedName>
</protein>
<feature type="region of interest" description="Disordered" evidence="1">
    <location>
        <begin position="1"/>
        <end position="53"/>
    </location>
</feature>
<evidence type="ECO:0000313" key="3">
    <source>
        <dbReference type="Proteomes" id="UP001642360"/>
    </source>
</evidence>
<dbReference type="AlphaFoldDB" id="A0ABC8TE16"/>